<proteinExistence type="predicted"/>
<evidence type="ECO:0000256" key="1">
    <source>
        <dbReference type="SAM" id="MobiDB-lite"/>
    </source>
</evidence>
<feature type="region of interest" description="Disordered" evidence="1">
    <location>
        <begin position="83"/>
        <end position="103"/>
    </location>
</feature>
<sequence>MTVIYPEAREESRGKAEGEVKRRDYTIASFRCDSLLALGSGSSSLRQLSIPPARQNVQRESSADLQTQRDPDLLRHGLLVHNNIRRASSSSSPRHGRRIRPRHDLLLHNPRLVLSRRPRLLRGGIVLVPHLHGEEERERPQRDGGGGEEEEAELGEGDGGPDVVGGEEDGGDEEDAHLLDVLGDGGRPEGGALGGDELGSCGGGGDGHGRGGSHSVAGKCKGVGVGRWVRAKERSSRLQESKEEGKRKEGATVRGTGKED</sequence>
<feature type="compositionally biased region" description="Acidic residues" evidence="1">
    <location>
        <begin position="165"/>
        <end position="175"/>
    </location>
</feature>
<keyword evidence="3" id="KW-1185">Reference proteome</keyword>
<accession>A0A8H6HU88</accession>
<reference evidence="2 3" key="1">
    <citation type="submission" date="2020-07" db="EMBL/GenBank/DDBJ databases">
        <title>Comparative genomics of pyrophilous fungi reveals a link between fire events and developmental genes.</title>
        <authorList>
            <consortium name="DOE Joint Genome Institute"/>
            <person name="Steindorff A.S."/>
            <person name="Carver A."/>
            <person name="Calhoun S."/>
            <person name="Stillman K."/>
            <person name="Liu H."/>
            <person name="Lipzen A."/>
            <person name="Pangilinan J."/>
            <person name="Labutti K."/>
            <person name="Bruns T.D."/>
            <person name="Grigoriev I.V."/>
        </authorList>
    </citation>
    <scope>NUCLEOTIDE SEQUENCE [LARGE SCALE GENOMIC DNA]</scope>
    <source>
        <strain evidence="2 3">CBS 144469</strain>
    </source>
</reference>
<protein>
    <submittedName>
        <fullName evidence="2">Uncharacterized protein</fullName>
    </submittedName>
</protein>
<feature type="compositionally biased region" description="Acidic residues" evidence="1">
    <location>
        <begin position="146"/>
        <end position="156"/>
    </location>
</feature>
<dbReference type="EMBL" id="JACGCI010000042">
    <property type="protein sequence ID" value="KAF6752921.1"/>
    <property type="molecule type" value="Genomic_DNA"/>
</dbReference>
<dbReference type="Proteomes" id="UP000521943">
    <property type="component" value="Unassembled WGS sequence"/>
</dbReference>
<evidence type="ECO:0000313" key="2">
    <source>
        <dbReference type="EMBL" id="KAF6752921.1"/>
    </source>
</evidence>
<organism evidence="2 3">
    <name type="scientific">Ephemerocybe angulata</name>
    <dbReference type="NCBI Taxonomy" id="980116"/>
    <lineage>
        <taxon>Eukaryota</taxon>
        <taxon>Fungi</taxon>
        <taxon>Dikarya</taxon>
        <taxon>Basidiomycota</taxon>
        <taxon>Agaricomycotina</taxon>
        <taxon>Agaricomycetes</taxon>
        <taxon>Agaricomycetidae</taxon>
        <taxon>Agaricales</taxon>
        <taxon>Agaricineae</taxon>
        <taxon>Psathyrellaceae</taxon>
        <taxon>Ephemerocybe</taxon>
    </lineage>
</organism>
<gene>
    <name evidence="2" type="ORF">DFP72DRAFT_443987</name>
</gene>
<evidence type="ECO:0000313" key="3">
    <source>
        <dbReference type="Proteomes" id="UP000521943"/>
    </source>
</evidence>
<feature type="compositionally biased region" description="Basic and acidic residues" evidence="1">
    <location>
        <begin position="132"/>
        <end position="142"/>
    </location>
</feature>
<dbReference type="AlphaFoldDB" id="A0A8H6HU88"/>
<comment type="caution">
    <text evidence="2">The sequence shown here is derived from an EMBL/GenBank/DDBJ whole genome shotgun (WGS) entry which is preliminary data.</text>
</comment>
<feature type="region of interest" description="Disordered" evidence="1">
    <location>
        <begin position="132"/>
        <end position="260"/>
    </location>
</feature>
<feature type="compositionally biased region" description="Gly residues" evidence="1">
    <location>
        <begin position="183"/>
        <end position="212"/>
    </location>
</feature>
<feature type="compositionally biased region" description="Basic and acidic residues" evidence="1">
    <location>
        <begin position="230"/>
        <end position="260"/>
    </location>
</feature>
<name>A0A8H6HU88_9AGAR</name>